<keyword evidence="5" id="KW-1185">Reference proteome</keyword>
<evidence type="ECO:0000313" key="5">
    <source>
        <dbReference type="Proteomes" id="UP001377567"/>
    </source>
</evidence>
<evidence type="ECO:0000256" key="2">
    <source>
        <dbReference type="SAM" id="Phobius"/>
    </source>
</evidence>
<dbReference type="PANTHER" id="PTHR38402">
    <property type="entry name" value="MITOCHONDRIAL OUTER MEMBRANE PROTEIN OM14"/>
    <property type="match status" value="1"/>
</dbReference>
<keyword evidence="2" id="KW-0812">Transmembrane</keyword>
<dbReference type="GO" id="GO:0006626">
    <property type="term" value="P:protein targeting to mitochondrion"/>
    <property type="evidence" value="ECO:0007669"/>
    <property type="project" value="TreeGrafter"/>
</dbReference>
<accession>A0AAV5RT01</accession>
<feature type="domain" description="Mitochondrial outer membrane protein OM14 C-terminal" evidence="3">
    <location>
        <begin position="60"/>
        <end position="126"/>
    </location>
</feature>
<dbReference type="PANTHER" id="PTHR38402:SF1">
    <property type="entry name" value="MITOCHONDRIAL OUTER MEMBRANE PROTEIN OM14"/>
    <property type="match status" value="1"/>
</dbReference>
<proteinExistence type="predicted"/>
<sequence>MSAPQSIPATEEPAAPTPEKKCCSEKCAKCLRDLKDKCCGCTAGCLGKILACGSNVFKALQNPVVAINVLLGAASITSLLVGYIKYEKRFLADKSDLTIVGSVVGIGALLTADCFLSRKYYKKFDKTD</sequence>
<keyword evidence="2" id="KW-0472">Membrane</keyword>
<dbReference type="InterPro" id="IPR039454">
    <property type="entry name" value="OM14"/>
</dbReference>
<evidence type="ECO:0000259" key="3">
    <source>
        <dbReference type="Pfam" id="PF17304"/>
    </source>
</evidence>
<dbReference type="GO" id="GO:0005741">
    <property type="term" value="C:mitochondrial outer membrane"/>
    <property type="evidence" value="ECO:0007669"/>
    <property type="project" value="InterPro"/>
</dbReference>
<evidence type="ECO:0000256" key="1">
    <source>
        <dbReference type="SAM" id="MobiDB-lite"/>
    </source>
</evidence>
<gene>
    <name evidence="4" type="ORF">DAKH74_012710</name>
</gene>
<protein>
    <submittedName>
        <fullName evidence="4">Om14 protein</fullName>
    </submittedName>
</protein>
<dbReference type="EMBL" id="BTGD01000003">
    <property type="protein sequence ID" value="GMM54655.1"/>
    <property type="molecule type" value="Genomic_DNA"/>
</dbReference>
<organism evidence="4 5">
    <name type="scientific">Maudiozyma humilis</name>
    <name type="common">Sour dough yeast</name>
    <name type="synonym">Kazachstania humilis</name>
    <dbReference type="NCBI Taxonomy" id="51915"/>
    <lineage>
        <taxon>Eukaryota</taxon>
        <taxon>Fungi</taxon>
        <taxon>Dikarya</taxon>
        <taxon>Ascomycota</taxon>
        <taxon>Saccharomycotina</taxon>
        <taxon>Saccharomycetes</taxon>
        <taxon>Saccharomycetales</taxon>
        <taxon>Saccharomycetaceae</taxon>
        <taxon>Maudiozyma</taxon>
    </lineage>
</organism>
<keyword evidence="2" id="KW-1133">Transmembrane helix</keyword>
<evidence type="ECO:0000313" key="4">
    <source>
        <dbReference type="EMBL" id="GMM54655.1"/>
    </source>
</evidence>
<feature type="transmembrane region" description="Helical" evidence="2">
    <location>
        <begin position="97"/>
        <end position="116"/>
    </location>
</feature>
<dbReference type="InterPro" id="IPR039453">
    <property type="entry name" value="OM14_C"/>
</dbReference>
<reference evidence="4 5" key="1">
    <citation type="journal article" date="2023" name="Elife">
        <title>Identification of key yeast species and microbe-microbe interactions impacting larval growth of Drosophila in the wild.</title>
        <authorList>
            <person name="Mure A."/>
            <person name="Sugiura Y."/>
            <person name="Maeda R."/>
            <person name="Honda K."/>
            <person name="Sakurai N."/>
            <person name="Takahashi Y."/>
            <person name="Watada M."/>
            <person name="Katoh T."/>
            <person name="Gotoh A."/>
            <person name="Gotoh Y."/>
            <person name="Taniguchi I."/>
            <person name="Nakamura K."/>
            <person name="Hayashi T."/>
            <person name="Katayama T."/>
            <person name="Uemura T."/>
            <person name="Hattori Y."/>
        </authorList>
    </citation>
    <scope>NUCLEOTIDE SEQUENCE [LARGE SCALE GENOMIC DNA]</scope>
    <source>
        <strain evidence="4 5">KH-74</strain>
    </source>
</reference>
<feature type="region of interest" description="Disordered" evidence="1">
    <location>
        <begin position="1"/>
        <end position="20"/>
    </location>
</feature>
<feature type="transmembrane region" description="Helical" evidence="2">
    <location>
        <begin position="64"/>
        <end position="85"/>
    </location>
</feature>
<dbReference type="AlphaFoldDB" id="A0AAV5RT01"/>
<dbReference type="Pfam" id="PF17304">
    <property type="entry name" value="OM14_C"/>
    <property type="match status" value="1"/>
</dbReference>
<dbReference type="GO" id="GO:1990593">
    <property type="term" value="F:nascent polypeptide-associated complex binding"/>
    <property type="evidence" value="ECO:0007669"/>
    <property type="project" value="InterPro"/>
</dbReference>
<name>A0AAV5RT01_MAUHU</name>
<dbReference type="Proteomes" id="UP001377567">
    <property type="component" value="Unassembled WGS sequence"/>
</dbReference>
<comment type="caution">
    <text evidence="4">The sequence shown here is derived from an EMBL/GenBank/DDBJ whole genome shotgun (WGS) entry which is preliminary data.</text>
</comment>